<protein>
    <submittedName>
        <fullName evidence="2">Uncharacterized protein</fullName>
    </submittedName>
</protein>
<dbReference type="EMBL" id="KV417487">
    <property type="protein sequence ID" value="KZP32021.1"/>
    <property type="molecule type" value="Genomic_DNA"/>
</dbReference>
<dbReference type="OrthoDB" id="2984396at2759"/>
<organism evidence="2 3">
    <name type="scientific">Athelia psychrophila</name>
    <dbReference type="NCBI Taxonomy" id="1759441"/>
    <lineage>
        <taxon>Eukaryota</taxon>
        <taxon>Fungi</taxon>
        <taxon>Dikarya</taxon>
        <taxon>Basidiomycota</taxon>
        <taxon>Agaricomycotina</taxon>
        <taxon>Agaricomycetes</taxon>
        <taxon>Agaricomycetidae</taxon>
        <taxon>Atheliales</taxon>
        <taxon>Atheliaceae</taxon>
        <taxon>Athelia</taxon>
    </lineage>
</organism>
<keyword evidence="3" id="KW-1185">Reference proteome</keyword>
<name>A0A166UTT5_9AGAM</name>
<feature type="signal peptide" evidence="1">
    <location>
        <begin position="1"/>
        <end position="17"/>
    </location>
</feature>
<feature type="chain" id="PRO_5007880809" evidence="1">
    <location>
        <begin position="18"/>
        <end position="225"/>
    </location>
</feature>
<keyword evidence="1" id="KW-0732">Signal</keyword>
<dbReference type="AlphaFoldDB" id="A0A166UTT5"/>
<dbReference type="Gene3D" id="2.60.120.260">
    <property type="entry name" value="Galactose-binding domain-like"/>
    <property type="match status" value="1"/>
</dbReference>
<accession>A0A166UTT5</accession>
<evidence type="ECO:0000313" key="3">
    <source>
        <dbReference type="Proteomes" id="UP000076532"/>
    </source>
</evidence>
<gene>
    <name evidence="2" type="ORF">FIBSPDRAFT_848979</name>
</gene>
<evidence type="ECO:0000313" key="2">
    <source>
        <dbReference type="EMBL" id="KZP32021.1"/>
    </source>
</evidence>
<evidence type="ECO:0000256" key="1">
    <source>
        <dbReference type="SAM" id="SignalP"/>
    </source>
</evidence>
<dbReference type="Proteomes" id="UP000076532">
    <property type="component" value="Unassembled WGS sequence"/>
</dbReference>
<proteinExistence type="predicted"/>
<reference evidence="2 3" key="1">
    <citation type="journal article" date="2016" name="Mol. Biol. Evol.">
        <title>Comparative Genomics of Early-Diverging Mushroom-Forming Fungi Provides Insights into the Origins of Lignocellulose Decay Capabilities.</title>
        <authorList>
            <person name="Nagy L.G."/>
            <person name="Riley R."/>
            <person name="Tritt A."/>
            <person name="Adam C."/>
            <person name="Daum C."/>
            <person name="Floudas D."/>
            <person name="Sun H."/>
            <person name="Yadav J.S."/>
            <person name="Pangilinan J."/>
            <person name="Larsson K.H."/>
            <person name="Matsuura K."/>
            <person name="Barry K."/>
            <person name="Labutti K."/>
            <person name="Kuo R."/>
            <person name="Ohm R.A."/>
            <person name="Bhattacharya S.S."/>
            <person name="Shirouzu T."/>
            <person name="Yoshinaga Y."/>
            <person name="Martin F.M."/>
            <person name="Grigoriev I.V."/>
            <person name="Hibbett D.S."/>
        </authorList>
    </citation>
    <scope>NUCLEOTIDE SEQUENCE [LARGE SCALE GENOMIC DNA]</scope>
    <source>
        <strain evidence="2 3">CBS 109695</strain>
    </source>
</reference>
<sequence length="225" mass="23292">MTIMILAFISLAALALAQNITVNETSPLIQYSGDVGDASICKYNANGTLVGGQPGCYNIPSECTANVAMGQSQNGTASFSFKGSAISINSALYTLSPLYTVTLDGTPYDADGWRSSGAFTCDTLFSQSGLDATVEHQITLSIKGNSPKNNQTSTDGITNFSLISFVYSTDASNSSSSSASGSSTASSTVPATSTPVSASRAMAEVQMPSLLIWGSLAWIYGAMYI</sequence>